<feature type="binding site" evidence="13">
    <location>
        <begin position="54"/>
        <end position="61"/>
    </location>
    <ligand>
        <name>ATP</name>
        <dbReference type="ChEBI" id="CHEBI:30616"/>
    </ligand>
</feature>
<keyword evidence="9 13" id="KW-0418">Kinase</keyword>
<evidence type="ECO:0000256" key="6">
    <source>
        <dbReference type="ARBA" id="ARBA00022556"/>
    </source>
</evidence>
<evidence type="ECO:0000256" key="13">
    <source>
        <dbReference type="HAMAP-Rule" id="MF_00409"/>
    </source>
</evidence>
<gene>
    <name evidence="13" type="primary">lpxK</name>
    <name evidence="14" type="ORF">DYI23_14245</name>
</gene>
<reference evidence="14" key="2">
    <citation type="journal article" date="2021" name="Microorganisms">
        <title>Bacterial Dimethylsulfoniopropionate Biosynthesis in the East China Sea.</title>
        <authorList>
            <person name="Liu J."/>
            <person name="Zhang Y."/>
            <person name="Liu J."/>
            <person name="Zhong H."/>
            <person name="Williams B.T."/>
            <person name="Zheng Y."/>
            <person name="Curson A.R.J."/>
            <person name="Sun C."/>
            <person name="Sun H."/>
            <person name="Song D."/>
            <person name="Wagner Mackenzie B."/>
            <person name="Bermejo Martinez A."/>
            <person name="Todd J.D."/>
            <person name="Zhang X.H."/>
        </authorList>
    </citation>
    <scope>NUCLEOTIDE SEQUENCE</scope>
    <source>
        <strain evidence="14">AESS21</strain>
    </source>
</reference>
<sequence length="342" mass="37558">MRKAPDFWWRKGLSWQAFLLILPSFLYGRISGGRMLQKPRGLADVPVICIGNFVLGGVGKTPFALRLAERLTAEGYNTGFLLRGYGGREKGPLVVDLDVHDAEAVGDEALLLASKLPTVVSADRLDGAKCAEGEGIDLLIMDDGFQNPALEKDLSIALVDASTGLGNGHCIPAGPLRAPMDVQMVKTDVLVRVGEGDADDEVVHMAARKALPMFHARLRAAVQDELRERPLFAFAGIGRPAKFFDTLRQEGLDVAETQSFADHHEFTESEAETLLKTAEAEDLQLVTTAKDMVRLQSARHEIFRWLVARTQVLNVAMEIDDEDRLVGIIRESIRSRVFKQGA</sequence>
<dbReference type="Proteomes" id="UP000705379">
    <property type="component" value="Unassembled WGS sequence"/>
</dbReference>
<keyword evidence="5 13" id="KW-0444">Lipid biosynthesis</keyword>
<comment type="similarity">
    <text evidence="13">Belongs to the LpxK family.</text>
</comment>
<protein>
    <recommendedName>
        <fullName evidence="4 13">Tetraacyldisaccharide 4'-kinase</fullName>
        <ecNumber evidence="3 13">2.7.1.130</ecNumber>
    </recommendedName>
    <alternativeName>
        <fullName evidence="12 13">Lipid A 4'-kinase</fullName>
    </alternativeName>
</protein>
<dbReference type="AlphaFoldDB" id="A0A944GU98"/>
<dbReference type="GO" id="GO:0009244">
    <property type="term" value="P:lipopolysaccharide core region biosynthetic process"/>
    <property type="evidence" value="ECO:0007669"/>
    <property type="project" value="TreeGrafter"/>
</dbReference>
<evidence type="ECO:0000256" key="1">
    <source>
        <dbReference type="ARBA" id="ARBA00002274"/>
    </source>
</evidence>
<evidence type="ECO:0000256" key="7">
    <source>
        <dbReference type="ARBA" id="ARBA00022679"/>
    </source>
</evidence>
<keyword evidence="8 13" id="KW-0547">Nucleotide-binding</keyword>
<dbReference type="InterPro" id="IPR027417">
    <property type="entry name" value="P-loop_NTPase"/>
</dbReference>
<reference evidence="14" key="1">
    <citation type="submission" date="2018-08" db="EMBL/GenBank/DDBJ databases">
        <authorList>
            <person name="Jin W."/>
            <person name="Wang H."/>
            <person name="Yang Y."/>
            <person name="Li M."/>
            <person name="Liu J."/>
        </authorList>
    </citation>
    <scope>NUCLEOTIDE SEQUENCE</scope>
    <source>
        <strain evidence="14">AESS21</strain>
    </source>
</reference>
<dbReference type="InterPro" id="IPR003758">
    <property type="entry name" value="LpxK"/>
</dbReference>
<evidence type="ECO:0000256" key="11">
    <source>
        <dbReference type="ARBA" id="ARBA00023098"/>
    </source>
</evidence>
<dbReference type="NCBIfam" id="TIGR00682">
    <property type="entry name" value="lpxK"/>
    <property type="match status" value="1"/>
</dbReference>
<keyword evidence="10 13" id="KW-0067">ATP-binding</keyword>
<comment type="caution">
    <text evidence="14">The sequence shown here is derived from an EMBL/GenBank/DDBJ whole genome shotgun (WGS) entry which is preliminary data.</text>
</comment>
<evidence type="ECO:0000313" key="15">
    <source>
        <dbReference type="Proteomes" id="UP000705379"/>
    </source>
</evidence>
<evidence type="ECO:0000256" key="12">
    <source>
        <dbReference type="ARBA" id="ARBA00029757"/>
    </source>
</evidence>
<accession>A0A944GU98</accession>
<dbReference type="PANTHER" id="PTHR42724">
    <property type="entry name" value="TETRAACYLDISACCHARIDE 4'-KINASE"/>
    <property type="match status" value="1"/>
</dbReference>
<evidence type="ECO:0000256" key="3">
    <source>
        <dbReference type="ARBA" id="ARBA00012071"/>
    </source>
</evidence>
<comment type="catalytic activity">
    <reaction evidence="13">
        <text>a lipid A disaccharide + ATP = a lipid IVA + ADP + H(+)</text>
        <dbReference type="Rhea" id="RHEA:67840"/>
        <dbReference type="ChEBI" id="CHEBI:15378"/>
        <dbReference type="ChEBI" id="CHEBI:30616"/>
        <dbReference type="ChEBI" id="CHEBI:176343"/>
        <dbReference type="ChEBI" id="CHEBI:176425"/>
        <dbReference type="ChEBI" id="CHEBI:456216"/>
        <dbReference type="EC" id="2.7.1.130"/>
    </reaction>
</comment>
<keyword evidence="7 13" id="KW-0808">Transferase</keyword>
<dbReference type="GO" id="GO:0005886">
    <property type="term" value="C:plasma membrane"/>
    <property type="evidence" value="ECO:0007669"/>
    <property type="project" value="TreeGrafter"/>
</dbReference>
<evidence type="ECO:0000256" key="10">
    <source>
        <dbReference type="ARBA" id="ARBA00022840"/>
    </source>
</evidence>
<evidence type="ECO:0000256" key="2">
    <source>
        <dbReference type="ARBA" id="ARBA00004870"/>
    </source>
</evidence>
<dbReference type="EMBL" id="QTKU01000003">
    <property type="protein sequence ID" value="MBS8261381.1"/>
    <property type="molecule type" value="Genomic_DNA"/>
</dbReference>
<evidence type="ECO:0000256" key="4">
    <source>
        <dbReference type="ARBA" id="ARBA00016436"/>
    </source>
</evidence>
<evidence type="ECO:0000313" key="14">
    <source>
        <dbReference type="EMBL" id="MBS8261381.1"/>
    </source>
</evidence>
<dbReference type="HAMAP" id="MF_00409">
    <property type="entry name" value="LpxK"/>
    <property type="match status" value="1"/>
</dbReference>
<evidence type="ECO:0000256" key="9">
    <source>
        <dbReference type="ARBA" id="ARBA00022777"/>
    </source>
</evidence>
<proteinExistence type="inferred from homology"/>
<dbReference type="SUPFAM" id="SSF52540">
    <property type="entry name" value="P-loop containing nucleoside triphosphate hydrolases"/>
    <property type="match status" value="1"/>
</dbReference>
<dbReference type="GO" id="GO:0005524">
    <property type="term" value="F:ATP binding"/>
    <property type="evidence" value="ECO:0007669"/>
    <property type="project" value="UniProtKB-UniRule"/>
</dbReference>
<dbReference type="EC" id="2.7.1.130" evidence="3 13"/>
<comment type="pathway">
    <text evidence="2 13">Glycolipid biosynthesis; lipid IV(A) biosynthesis; lipid IV(A) from (3R)-3-hydroxytetradecanoyl-[acyl-carrier-protein] and UDP-N-acetyl-alpha-D-glucosamine: step 6/6.</text>
</comment>
<dbReference type="Pfam" id="PF02606">
    <property type="entry name" value="LpxK"/>
    <property type="match status" value="1"/>
</dbReference>
<organism evidence="14 15">
    <name type="scientific">Roseibium polysiphoniae</name>
    <dbReference type="NCBI Taxonomy" id="2571221"/>
    <lineage>
        <taxon>Bacteria</taxon>
        <taxon>Pseudomonadati</taxon>
        <taxon>Pseudomonadota</taxon>
        <taxon>Alphaproteobacteria</taxon>
        <taxon>Hyphomicrobiales</taxon>
        <taxon>Stappiaceae</taxon>
        <taxon>Roseibium</taxon>
    </lineage>
</organism>
<dbReference type="GO" id="GO:0009029">
    <property type="term" value="F:lipid-A 4'-kinase activity"/>
    <property type="evidence" value="ECO:0007669"/>
    <property type="project" value="UniProtKB-UniRule"/>
</dbReference>
<evidence type="ECO:0000256" key="5">
    <source>
        <dbReference type="ARBA" id="ARBA00022516"/>
    </source>
</evidence>
<dbReference type="RefSeq" id="WP_213216771.1">
    <property type="nucleotide sequence ID" value="NZ_QTKU01000003.1"/>
</dbReference>
<keyword evidence="11 13" id="KW-0443">Lipid metabolism</keyword>
<dbReference type="GO" id="GO:0009245">
    <property type="term" value="P:lipid A biosynthetic process"/>
    <property type="evidence" value="ECO:0007669"/>
    <property type="project" value="UniProtKB-UniRule"/>
</dbReference>
<name>A0A944GU98_9HYPH</name>
<dbReference type="PANTHER" id="PTHR42724:SF1">
    <property type="entry name" value="TETRAACYLDISACCHARIDE 4'-KINASE, MITOCHONDRIAL-RELATED"/>
    <property type="match status" value="1"/>
</dbReference>
<keyword evidence="6 13" id="KW-0441">Lipid A biosynthesis</keyword>
<comment type="function">
    <text evidence="1 13">Transfers the gamma-phosphate of ATP to the 4'-position of a tetraacyldisaccharide 1-phosphate intermediate (termed DS-1-P) to form tetraacyldisaccharide 1,4'-bis-phosphate (lipid IVA).</text>
</comment>
<evidence type="ECO:0000256" key="8">
    <source>
        <dbReference type="ARBA" id="ARBA00022741"/>
    </source>
</evidence>